<evidence type="ECO:0000256" key="1">
    <source>
        <dbReference type="ARBA" id="ARBA00004141"/>
    </source>
</evidence>
<sequence>METRGGRSGLRPDANDHRHALRVAVGLAIPGIALLIAGRPELMVYAAFGSFAGMYGRTDSGAARLRHQLEAGCLLTVGVTIGVTLAAAMVPGWVLIVVGATFAAAGSMLADLLRLRPVGPFYFLFAMGATATVSPNPVPPLVAIGICAGSAALAVVVGHIGVPLGGRCSSPIRRLPRGATVHAVRYAIAVGSAGTLGMSLGFDHANWAMAAAAVPLGAVDLGRRDGEMRLVALRALHRIVGTIVGLGVTAAVLAVGLGPAALASLMMVLLFPTELFMTRHYAIAIGFFTPLVMLMTELAGPSDPVALLSARGVDSLIGVVMGVVVVVVVPGRRSGRTSTFRLGAGTAARI</sequence>
<feature type="transmembrane region" description="Helical" evidence="5">
    <location>
        <begin position="183"/>
        <end position="202"/>
    </location>
</feature>
<protein>
    <recommendedName>
        <fullName evidence="6">Integral membrane bound transporter domain-containing protein</fullName>
    </recommendedName>
</protein>
<feature type="transmembrane region" description="Helical" evidence="5">
    <location>
        <begin position="281"/>
        <end position="300"/>
    </location>
</feature>
<feature type="transmembrane region" description="Helical" evidence="5">
    <location>
        <begin position="20"/>
        <end position="36"/>
    </location>
</feature>
<proteinExistence type="predicted"/>
<keyword evidence="3 5" id="KW-1133">Transmembrane helix</keyword>
<dbReference type="AlphaFoldDB" id="A0A3G8JTL8"/>
<dbReference type="GO" id="GO:0016020">
    <property type="term" value="C:membrane"/>
    <property type="evidence" value="ECO:0007669"/>
    <property type="project" value="UniProtKB-SubCell"/>
</dbReference>
<evidence type="ECO:0000256" key="3">
    <source>
        <dbReference type="ARBA" id="ARBA00022989"/>
    </source>
</evidence>
<keyword evidence="4 5" id="KW-0472">Membrane</keyword>
<evidence type="ECO:0000256" key="4">
    <source>
        <dbReference type="ARBA" id="ARBA00023136"/>
    </source>
</evidence>
<dbReference type="InterPro" id="IPR049453">
    <property type="entry name" value="Memb_transporter_dom"/>
</dbReference>
<dbReference type="OrthoDB" id="4989419at2"/>
<evidence type="ECO:0000256" key="2">
    <source>
        <dbReference type="ARBA" id="ARBA00022692"/>
    </source>
</evidence>
<feature type="transmembrane region" description="Helical" evidence="5">
    <location>
        <begin position="141"/>
        <end position="162"/>
    </location>
</feature>
<accession>A0A3G8JTL8</accession>
<feature type="domain" description="Integral membrane bound transporter" evidence="6">
    <location>
        <begin position="194"/>
        <end position="325"/>
    </location>
</feature>
<keyword evidence="2 5" id="KW-0812">Transmembrane</keyword>
<evidence type="ECO:0000313" key="8">
    <source>
        <dbReference type="Proteomes" id="UP000271469"/>
    </source>
</evidence>
<keyword evidence="8" id="KW-1185">Reference proteome</keyword>
<feature type="transmembrane region" description="Helical" evidence="5">
    <location>
        <begin position="312"/>
        <end position="331"/>
    </location>
</feature>
<dbReference type="RefSeq" id="WP_124710334.1">
    <property type="nucleotide sequence ID" value="NZ_CP033972.1"/>
</dbReference>
<feature type="transmembrane region" description="Helical" evidence="5">
    <location>
        <begin position="239"/>
        <end position="269"/>
    </location>
</feature>
<name>A0A3G8JTL8_9ACTN</name>
<organism evidence="7 8">
    <name type="scientific">Gordonia insulae</name>
    <dbReference type="NCBI Taxonomy" id="2420509"/>
    <lineage>
        <taxon>Bacteria</taxon>
        <taxon>Bacillati</taxon>
        <taxon>Actinomycetota</taxon>
        <taxon>Actinomycetes</taxon>
        <taxon>Mycobacteriales</taxon>
        <taxon>Gordoniaceae</taxon>
        <taxon>Gordonia</taxon>
    </lineage>
</organism>
<evidence type="ECO:0000313" key="7">
    <source>
        <dbReference type="EMBL" id="AZG48065.1"/>
    </source>
</evidence>
<dbReference type="KEGG" id="gom:D7316_04678"/>
<reference evidence="7 8" key="1">
    <citation type="submission" date="2018-11" db="EMBL/GenBank/DDBJ databases">
        <title>Gordonia insulae sp. nov., isolated from an island soil.</title>
        <authorList>
            <person name="Kim Y.S."/>
            <person name="Kim S.B."/>
        </authorList>
    </citation>
    <scope>NUCLEOTIDE SEQUENCE [LARGE SCALE GENOMIC DNA]</scope>
    <source>
        <strain evidence="7 8">MMS17-SY073</strain>
    </source>
</reference>
<evidence type="ECO:0000256" key="5">
    <source>
        <dbReference type="SAM" id="Phobius"/>
    </source>
</evidence>
<evidence type="ECO:0000259" key="6">
    <source>
        <dbReference type="Pfam" id="PF13515"/>
    </source>
</evidence>
<dbReference type="Pfam" id="PF13515">
    <property type="entry name" value="FUSC_2"/>
    <property type="match status" value="1"/>
</dbReference>
<dbReference type="EMBL" id="CP033972">
    <property type="protein sequence ID" value="AZG48065.1"/>
    <property type="molecule type" value="Genomic_DNA"/>
</dbReference>
<comment type="subcellular location">
    <subcellularLocation>
        <location evidence="1">Membrane</location>
        <topology evidence="1">Multi-pass membrane protein</topology>
    </subcellularLocation>
</comment>
<gene>
    <name evidence="7" type="ORF">D7316_04678</name>
</gene>
<feature type="transmembrane region" description="Helical" evidence="5">
    <location>
        <begin position="119"/>
        <end position="135"/>
    </location>
</feature>
<dbReference type="Proteomes" id="UP000271469">
    <property type="component" value="Chromosome"/>
</dbReference>